<feature type="non-terminal residue" evidence="1">
    <location>
        <position position="109"/>
    </location>
</feature>
<name>A0A165NIB5_EXIGL</name>
<dbReference type="InterPro" id="IPR036397">
    <property type="entry name" value="RNaseH_sf"/>
</dbReference>
<evidence type="ECO:0000313" key="2">
    <source>
        <dbReference type="Proteomes" id="UP000077266"/>
    </source>
</evidence>
<keyword evidence="2" id="KW-1185">Reference proteome</keyword>
<dbReference type="OrthoDB" id="3227343at2759"/>
<proteinExistence type="predicted"/>
<protein>
    <recommendedName>
        <fullName evidence="3">Integrase catalytic domain-containing protein</fullName>
    </recommendedName>
</protein>
<dbReference type="GO" id="GO:0003676">
    <property type="term" value="F:nucleic acid binding"/>
    <property type="evidence" value="ECO:0007669"/>
    <property type="project" value="InterPro"/>
</dbReference>
<dbReference type="Gene3D" id="3.30.420.10">
    <property type="entry name" value="Ribonuclease H-like superfamily/Ribonuclease H"/>
    <property type="match status" value="1"/>
</dbReference>
<accession>A0A165NIB5</accession>
<organism evidence="1 2">
    <name type="scientific">Exidia glandulosa HHB12029</name>
    <dbReference type="NCBI Taxonomy" id="1314781"/>
    <lineage>
        <taxon>Eukaryota</taxon>
        <taxon>Fungi</taxon>
        <taxon>Dikarya</taxon>
        <taxon>Basidiomycota</taxon>
        <taxon>Agaricomycotina</taxon>
        <taxon>Agaricomycetes</taxon>
        <taxon>Auriculariales</taxon>
        <taxon>Exidiaceae</taxon>
        <taxon>Exidia</taxon>
    </lineage>
</organism>
<reference evidence="1 2" key="1">
    <citation type="journal article" date="2016" name="Mol. Biol. Evol.">
        <title>Comparative Genomics of Early-Diverging Mushroom-Forming Fungi Provides Insights into the Origins of Lignocellulose Decay Capabilities.</title>
        <authorList>
            <person name="Nagy L.G."/>
            <person name="Riley R."/>
            <person name="Tritt A."/>
            <person name="Adam C."/>
            <person name="Daum C."/>
            <person name="Floudas D."/>
            <person name="Sun H."/>
            <person name="Yadav J.S."/>
            <person name="Pangilinan J."/>
            <person name="Larsson K.H."/>
            <person name="Matsuura K."/>
            <person name="Barry K."/>
            <person name="Labutti K."/>
            <person name="Kuo R."/>
            <person name="Ohm R.A."/>
            <person name="Bhattacharya S.S."/>
            <person name="Shirouzu T."/>
            <person name="Yoshinaga Y."/>
            <person name="Martin F.M."/>
            <person name="Grigoriev I.V."/>
            <person name="Hibbett D.S."/>
        </authorList>
    </citation>
    <scope>NUCLEOTIDE SEQUENCE [LARGE SCALE GENOMIC DNA]</scope>
    <source>
        <strain evidence="1 2">HHB12029</strain>
    </source>
</reference>
<dbReference type="AlphaFoldDB" id="A0A165NIB5"/>
<sequence length="109" mass="12386">VNYRQDNWKDLLPLLELAYNSSVNASTGFTPFELDCGWIPRTPHDIIASGTPSDVPSVAQFVEKLQSDAEKALEQMQLTRDRQATYVNKKRRSQRFHVGDLVLVSSKHI</sequence>
<evidence type="ECO:0008006" key="3">
    <source>
        <dbReference type="Google" id="ProtNLM"/>
    </source>
</evidence>
<evidence type="ECO:0000313" key="1">
    <source>
        <dbReference type="EMBL" id="KZW00788.1"/>
    </source>
</evidence>
<gene>
    <name evidence="1" type="ORF">EXIGLDRAFT_580347</name>
</gene>
<dbReference type="STRING" id="1314781.A0A165NIB5"/>
<feature type="non-terminal residue" evidence="1">
    <location>
        <position position="1"/>
    </location>
</feature>
<dbReference type="InParanoid" id="A0A165NIB5"/>
<dbReference type="Proteomes" id="UP000077266">
    <property type="component" value="Unassembled WGS sequence"/>
</dbReference>
<dbReference type="EMBL" id="KV425898">
    <property type="protein sequence ID" value="KZW00788.1"/>
    <property type="molecule type" value="Genomic_DNA"/>
</dbReference>